<comment type="caution">
    <text evidence="1">The sequence shown here is derived from an EMBL/GenBank/DDBJ whole genome shotgun (WGS) entry which is preliminary data.</text>
</comment>
<dbReference type="Pfam" id="PF01257">
    <property type="entry name" value="2Fe-2S_thioredx"/>
    <property type="match status" value="1"/>
</dbReference>
<protein>
    <submittedName>
        <fullName evidence="1">(2Fe-2S) ferredoxin domain-containing protein</fullName>
    </submittedName>
</protein>
<sequence length="90" mass="9977">MVTISICVGSSCHLKGAYDIIHQCERLIEELGLKSQVELRGTFCLGRCTEDGVTVVVDDEVLSGVSPENFRGIFESKVLPRIQEGSRERH</sequence>
<gene>
    <name evidence="1" type="ORF">ENV30_06275</name>
</gene>
<name>A0A7V4DE57_9BACT</name>
<organism evidence="1">
    <name type="scientific">Candidatus Caldatribacterium californiense</name>
    <dbReference type="NCBI Taxonomy" id="1454726"/>
    <lineage>
        <taxon>Bacteria</taxon>
        <taxon>Pseudomonadati</taxon>
        <taxon>Atribacterota</taxon>
        <taxon>Atribacteria</taxon>
        <taxon>Atribacterales</taxon>
        <taxon>Candidatus Caldatribacteriaceae</taxon>
        <taxon>Candidatus Caldatribacterium</taxon>
    </lineage>
</organism>
<dbReference type="SUPFAM" id="SSF52833">
    <property type="entry name" value="Thioredoxin-like"/>
    <property type="match status" value="1"/>
</dbReference>
<dbReference type="CDD" id="cd02980">
    <property type="entry name" value="TRX_Fd_family"/>
    <property type="match status" value="1"/>
</dbReference>
<evidence type="ECO:0000313" key="1">
    <source>
        <dbReference type="EMBL" id="HGI30896.1"/>
    </source>
</evidence>
<dbReference type="InterPro" id="IPR036249">
    <property type="entry name" value="Thioredoxin-like_sf"/>
</dbReference>
<proteinExistence type="predicted"/>
<dbReference type="AlphaFoldDB" id="A0A7V4DE57"/>
<dbReference type="Gene3D" id="3.40.30.10">
    <property type="entry name" value="Glutaredoxin"/>
    <property type="match status" value="1"/>
</dbReference>
<dbReference type="EMBL" id="DTFV01000091">
    <property type="protein sequence ID" value="HGI30896.1"/>
    <property type="molecule type" value="Genomic_DNA"/>
</dbReference>
<reference evidence="1" key="1">
    <citation type="journal article" date="2020" name="mSystems">
        <title>Genome- and Community-Level Interaction Insights into Carbon Utilization and Element Cycling Functions of Hydrothermarchaeota in Hydrothermal Sediment.</title>
        <authorList>
            <person name="Zhou Z."/>
            <person name="Liu Y."/>
            <person name="Xu W."/>
            <person name="Pan J."/>
            <person name="Luo Z.H."/>
            <person name="Li M."/>
        </authorList>
    </citation>
    <scope>NUCLEOTIDE SEQUENCE [LARGE SCALE GENOMIC DNA]</scope>
    <source>
        <strain evidence="1">SpSt-747</strain>
    </source>
</reference>
<accession>A0A7V4DE57</accession>